<protein>
    <submittedName>
        <fullName evidence="2">Uncharacterized protein</fullName>
    </submittedName>
</protein>
<dbReference type="EMBL" id="PJNH01000001">
    <property type="protein sequence ID" value="PKR79156.1"/>
    <property type="molecule type" value="Genomic_DNA"/>
</dbReference>
<evidence type="ECO:0000256" key="1">
    <source>
        <dbReference type="SAM" id="Phobius"/>
    </source>
</evidence>
<proteinExistence type="predicted"/>
<evidence type="ECO:0000313" key="3">
    <source>
        <dbReference type="Proteomes" id="UP000243524"/>
    </source>
</evidence>
<keyword evidence="1" id="KW-1133">Transmembrane helix</keyword>
<feature type="transmembrane region" description="Helical" evidence="1">
    <location>
        <begin position="131"/>
        <end position="158"/>
    </location>
</feature>
<accession>A0A2I0QXU8</accession>
<dbReference type="AlphaFoldDB" id="A0A2I0QXU8"/>
<dbReference type="Proteomes" id="UP000243524">
    <property type="component" value="Unassembled WGS sequence"/>
</dbReference>
<evidence type="ECO:0000313" key="2">
    <source>
        <dbReference type="EMBL" id="PKR79156.1"/>
    </source>
</evidence>
<keyword evidence="1" id="KW-0812">Transmembrane</keyword>
<gene>
    <name evidence="2" type="ORF">CEY16_05230</name>
</gene>
<feature type="transmembrane region" description="Helical" evidence="1">
    <location>
        <begin position="20"/>
        <end position="37"/>
    </location>
</feature>
<reference evidence="2 3" key="1">
    <citation type="submission" date="2017-06" db="EMBL/GenBank/DDBJ databases">
        <title>the draft geome sequence of Illustriluteabacillus marina B3227.</title>
        <authorList>
            <person name="He R.-H."/>
            <person name="Du Z.-J."/>
        </authorList>
    </citation>
    <scope>NUCLEOTIDE SEQUENCE [LARGE SCALE GENOMIC DNA]</scope>
    <source>
        <strain evidence="2 3">B3227</strain>
    </source>
</reference>
<keyword evidence="3" id="KW-1185">Reference proteome</keyword>
<comment type="caution">
    <text evidence="2">The sequence shown here is derived from an EMBL/GenBank/DDBJ whole genome shotgun (WGS) entry which is preliminary data.</text>
</comment>
<name>A0A2I0QXU8_9BACI</name>
<organism evidence="2 3">
    <name type="scientific">Halalkalibacillus sediminis</name>
    <dbReference type="NCBI Taxonomy" id="2018042"/>
    <lineage>
        <taxon>Bacteria</taxon>
        <taxon>Bacillati</taxon>
        <taxon>Bacillota</taxon>
        <taxon>Bacilli</taxon>
        <taxon>Bacillales</taxon>
        <taxon>Bacillaceae</taxon>
        <taxon>Halalkalibacillus</taxon>
    </lineage>
</organism>
<keyword evidence="1" id="KW-0472">Membrane</keyword>
<feature type="transmembrane region" description="Helical" evidence="1">
    <location>
        <begin position="57"/>
        <end position="79"/>
    </location>
</feature>
<feature type="transmembrane region" description="Helical" evidence="1">
    <location>
        <begin position="91"/>
        <end position="111"/>
    </location>
</feature>
<sequence length="168" mass="18608">MEGIIIVIGKGESAVKFKSFFLHIVLILGLVLFYGTARSGVQSIFMGSEGYNSQSGVVWFWVIDAIFLGVILSVPYLIGKFREQGQWGYRLHFLLGALVVASIMLWVSANGEWFNGEVVSPTSTSLNDEEFISFATFFSNCFKATFILTGFAILGSLYKKKSGLSFIR</sequence>